<gene>
    <name evidence="3" type="ORF">PF002_g33426</name>
    <name evidence="4" type="ORF">PF005_g31494</name>
    <name evidence="5" type="ORF">PF008_g31686</name>
    <name evidence="2" type="ORF">PF009_g30602</name>
</gene>
<evidence type="ECO:0000313" key="6">
    <source>
        <dbReference type="Proteomes" id="UP000429523"/>
    </source>
</evidence>
<evidence type="ECO:0000313" key="3">
    <source>
        <dbReference type="EMBL" id="KAE9157201.1"/>
    </source>
</evidence>
<comment type="caution">
    <text evidence="2">The sequence shown here is derived from an EMBL/GenBank/DDBJ whole genome shotgun (WGS) entry which is preliminary data.</text>
</comment>
<evidence type="ECO:0008006" key="10">
    <source>
        <dbReference type="Google" id="ProtNLM"/>
    </source>
</evidence>
<feature type="signal peptide" evidence="1">
    <location>
        <begin position="1"/>
        <end position="15"/>
    </location>
</feature>
<dbReference type="EMBL" id="QXGF01004992">
    <property type="protein sequence ID" value="KAE8919084.1"/>
    <property type="molecule type" value="Genomic_DNA"/>
</dbReference>
<reference evidence="6 7" key="1">
    <citation type="submission" date="2018-08" db="EMBL/GenBank/DDBJ databases">
        <title>Genomic investigation of the strawberry pathogen Phytophthora fragariae indicates pathogenicity is determined by transcriptional variation in three key races.</title>
        <authorList>
            <person name="Adams T.M."/>
            <person name="Armitage A.D."/>
            <person name="Sobczyk M.K."/>
            <person name="Bates H.J."/>
            <person name="Dunwell J.M."/>
            <person name="Nellist C.F."/>
            <person name="Harrison R.J."/>
        </authorList>
    </citation>
    <scope>NUCLEOTIDE SEQUENCE [LARGE SCALE GENOMIC DNA]</scope>
    <source>
        <strain evidence="3 8">BC-1</strain>
        <strain evidence="4 7">NOV-27</strain>
        <strain evidence="5 9">NOV-77</strain>
        <strain evidence="2 6">NOV-9</strain>
    </source>
</reference>
<evidence type="ECO:0000313" key="8">
    <source>
        <dbReference type="Proteomes" id="UP000440367"/>
    </source>
</evidence>
<dbReference type="Proteomes" id="UP000429523">
    <property type="component" value="Unassembled WGS sequence"/>
</dbReference>
<keyword evidence="1" id="KW-0732">Signal</keyword>
<dbReference type="Proteomes" id="UP000440367">
    <property type="component" value="Unassembled WGS sequence"/>
</dbReference>
<evidence type="ECO:0000313" key="9">
    <source>
        <dbReference type="Proteomes" id="UP000486351"/>
    </source>
</evidence>
<evidence type="ECO:0000313" key="7">
    <source>
        <dbReference type="Proteomes" id="UP000433483"/>
    </source>
</evidence>
<dbReference type="EMBL" id="QXGB01006454">
    <property type="protein sequence ID" value="KAE9160806.1"/>
    <property type="molecule type" value="Genomic_DNA"/>
</dbReference>
<dbReference type="AlphaFoldDB" id="A0A6A3DBL1"/>
<feature type="chain" id="PRO_5036163437" description="Secreted protein" evidence="1">
    <location>
        <begin position="16"/>
        <end position="63"/>
    </location>
</feature>
<dbReference type="Proteomes" id="UP000433483">
    <property type="component" value="Unassembled WGS sequence"/>
</dbReference>
<evidence type="ECO:0000313" key="5">
    <source>
        <dbReference type="EMBL" id="KAE9266120.1"/>
    </source>
</evidence>
<proteinExistence type="predicted"/>
<keyword evidence="7" id="KW-1185">Reference proteome</keyword>
<evidence type="ECO:0000313" key="4">
    <source>
        <dbReference type="EMBL" id="KAE9160806.1"/>
    </source>
</evidence>
<name>A0A6A3DBL1_9STRA</name>
<organism evidence="2 6">
    <name type="scientific">Phytophthora fragariae</name>
    <dbReference type="NCBI Taxonomy" id="53985"/>
    <lineage>
        <taxon>Eukaryota</taxon>
        <taxon>Sar</taxon>
        <taxon>Stramenopiles</taxon>
        <taxon>Oomycota</taxon>
        <taxon>Peronosporomycetes</taxon>
        <taxon>Peronosporales</taxon>
        <taxon>Peronosporaceae</taxon>
        <taxon>Phytophthora</taxon>
    </lineage>
</organism>
<dbReference type="EMBL" id="QXFY01007442">
    <property type="protein sequence ID" value="KAE9266120.1"/>
    <property type="molecule type" value="Genomic_DNA"/>
</dbReference>
<accession>A0A6A3DBL1</accession>
<dbReference type="EMBL" id="QXGD01010169">
    <property type="protein sequence ID" value="KAE9157201.1"/>
    <property type="molecule type" value="Genomic_DNA"/>
</dbReference>
<dbReference type="Proteomes" id="UP000486351">
    <property type="component" value="Unassembled WGS sequence"/>
</dbReference>
<evidence type="ECO:0000256" key="1">
    <source>
        <dbReference type="SAM" id="SignalP"/>
    </source>
</evidence>
<sequence>MLLVHLFLVSFEIKASRIALTSAAASCNLPSAMLVDLRIVLANRGSDLSSALGTACTPTSDTS</sequence>
<protein>
    <recommendedName>
        <fullName evidence="10">Secreted protein</fullName>
    </recommendedName>
</protein>
<evidence type="ECO:0000313" key="2">
    <source>
        <dbReference type="EMBL" id="KAE8919084.1"/>
    </source>
</evidence>